<dbReference type="InterPro" id="IPR008254">
    <property type="entry name" value="Flavodoxin/NO_synth"/>
</dbReference>
<keyword evidence="4" id="KW-0249">Electron transport</keyword>
<organism evidence="7 8">
    <name type="scientific">Sulfurospirillum tamanense</name>
    <dbReference type="NCBI Taxonomy" id="2813362"/>
    <lineage>
        <taxon>Bacteria</taxon>
        <taxon>Pseudomonadati</taxon>
        <taxon>Campylobacterota</taxon>
        <taxon>Epsilonproteobacteria</taxon>
        <taxon>Campylobacterales</taxon>
        <taxon>Sulfurospirillaceae</taxon>
        <taxon>Sulfurospirillum</taxon>
    </lineage>
</organism>
<dbReference type="SUPFAM" id="SSF56281">
    <property type="entry name" value="Metallo-hydrolase/oxidoreductase"/>
    <property type="match status" value="1"/>
</dbReference>
<evidence type="ECO:0000256" key="2">
    <source>
        <dbReference type="ARBA" id="ARBA00007121"/>
    </source>
</evidence>
<evidence type="ECO:0000259" key="6">
    <source>
        <dbReference type="PROSITE" id="PS50902"/>
    </source>
</evidence>
<dbReference type="InterPro" id="IPR045761">
    <property type="entry name" value="ODP_dom"/>
</dbReference>
<dbReference type="SUPFAM" id="SSF52218">
    <property type="entry name" value="Flavoproteins"/>
    <property type="match status" value="1"/>
</dbReference>
<evidence type="ECO:0000256" key="1">
    <source>
        <dbReference type="ARBA" id="ARBA00001962"/>
    </source>
</evidence>
<dbReference type="Pfam" id="PF00258">
    <property type="entry name" value="Flavodoxin_1"/>
    <property type="match status" value="1"/>
</dbReference>
<gene>
    <name evidence="7" type="ORF">JWV37_11710</name>
</gene>
<dbReference type="InterPro" id="IPR016440">
    <property type="entry name" value="Rubredoxin-O_OxRdtase"/>
</dbReference>
<dbReference type="Proteomes" id="UP000703590">
    <property type="component" value="Unassembled WGS sequence"/>
</dbReference>
<reference evidence="7 8" key="2">
    <citation type="submission" date="2021-02" db="EMBL/GenBank/DDBJ databases">
        <title>Sulfurospirillum tamanensis sp. nov.</title>
        <authorList>
            <person name="Frolova A."/>
            <person name="Merkel A."/>
            <person name="Slobodkin A."/>
        </authorList>
    </citation>
    <scope>NUCLEOTIDE SEQUENCE [LARGE SCALE GENOMIC DNA]</scope>
    <source>
        <strain evidence="7 8">T05b</strain>
    </source>
</reference>
<reference evidence="8" key="1">
    <citation type="submission" date="2021-02" db="EMBL/GenBank/DDBJ databases">
        <title>Sulfurospirillum tamanensis sp. nov.</title>
        <authorList>
            <person name="Merkel A.Y."/>
        </authorList>
    </citation>
    <scope>NUCLEOTIDE SEQUENCE [LARGE SCALE GENOMIC DNA]</scope>
    <source>
        <strain evidence="8">T05b</strain>
    </source>
</reference>
<dbReference type="InterPro" id="IPR051285">
    <property type="entry name" value="NADH_oxidoreductase_modular"/>
</dbReference>
<dbReference type="Gene3D" id="3.40.50.360">
    <property type="match status" value="1"/>
</dbReference>
<dbReference type="SMART" id="SM00849">
    <property type="entry name" value="Lactamase_B"/>
    <property type="match status" value="1"/>
</dbReference>
<sequence>MNPIAIAKDIYFIGVFDPDIRTFDIIMKAANGSSYNAYLIKTSQGVIVVDTVKKEFQEAFFANLEALCSYEEIRYVIVHHIEPDHSGALPELITRAPQAKVLIAPQASMMLGALTHKEHMVFETVWTNKTLRLGEKTLTFLSTPYLHWPETLSTYVSEDKLLFSGDVFGAHYCDPRLFDDKVGDFSYAYAYYYDHIMRPFKRYVASALALYDRFEIACIAPLHGPILRHNPRHYIDQYRAWSAPLHAPHKTLTIFYLTSYKNTYEMAQAIMRGSEQTEGLITRIYDLAALEEANMLALLDQSDGFLIGTPTINGDAPKPVWDLLSCLMFLGKEGKCAGTFGSYGWSGEAIEHVLARLKHLKLRVPPLEHPKVKLIPTKADLEMCEAYGKEFGEVVMGKMIEMTLED</sequence>
<protein>
    <submittedName>
        <fullName evidence="7">FprA family A-type flavoprotein</fullName>
    </submittedName>
</protein>
<dbReference type="InterPro" id="IPR036866">
    <property type="entry name" value="RibonucZ/Hydroxyglut_hydro"/>
</dbReference>
<evidence type="ECO:0000256" key="4">
    <source>
        <dbReference type="ARBA" id="ARBA00022982"/>
    </source>
</evidence>
<dbReference type="Pfam" id="PF19583">
    <property type="entry name" value="ODP"/>
    <property type="match status" value="1"/>
</dbReference>
<dbReference type="PROSITE" id="PS50902">
    <property type="entry name" value="FLAVODOXIN_LIKE"/>
    <property type="match status" value="1"/>
</dbReference>
<dbReference type="PIRSF" id="PIRSF005243">
    <property type="entry name" value="ROO"/>
    <property type="match status" value="1"/>
</dbReference>
<dbReference type="EMBL" id="JAFHKK010000038">
    <property type="protein sequence ID" value="MBN2965450.1"/>
    <property type="molecule type" value="Genomic_DNA"/>
</dbReference>
<dbReference type="PANTHER" id="PTHR32145">
    <property type="entry name" value="DIFLAVIN FLAVOPROTEIN A 2-RELATED"/>
    <property type="match status" value="1"/>
</dbReference>
<keyword evidence="8" id="KW-1185">Reference proteome</keyword>
<keyword evidence="3" id="KW-0813">Transport</keyword>
<dbReference type="PANTHER" id="PTHR32145:SF11">
    <property type="entry name" value="DIFLAVIN FLAVOPROTEIN A 2-RELATED"/>
    <property type="match status" value="1"/>
</dbReference>
<comment type="similarity">
    <text evidence="2">In the N-terminal section; belongs to the zinc metallo-hydrolase group 3 family.</text>
</comment>
<dbReference type="Gene3D" id="3.60.15.10">
    <property type="entry name" value="Ribonuclease Z/Hydroxyacylglutathione hydrolase-like"/>
    <property type="match status" value="1"/>
</dbReference>
<dbReference type="InterPro" id="IPR001279">
    <property type="entry name" value="Metallo-B-lactamas"/>
</dbReference>
<feature type="domain" description="Flavodoxin-like" evidence="6">
    <location>
        <begin position="252"/>
        <end position="392"/>
    </location>
</feature>
<dbReference type="InterPro" id="IPR029039">
    <property type="entry name" value="Flavoprotein-like_sf"/>
</dbReference>
<evidence type="ECO:0000313" key="8">
    <source>
        <dbReference type="Proteomes" id="UP000703590"/>
    </source>
</evidence>
<reference evidence="7 8" key="3">
    <citation type="submission" date="2021-02" db="EMBL/GenBank/DDBJ databases">
        <authorList>
            <person name="Merkel A.Y."/>
        </authorList>
    </citation>
    <scope>NUCLEOTIDE SEQUENCE [LARGE SCALE GENOMIC DNA]</scope>
    <source>
        <strain evidence="7 8">T05b</strain>
    </source>
</reference>
<keyword evidence="5" id="KW-0408">Iron</keyword>
<evidence type="ECO:0000313" key="7">
    <source>
        <dbReference type="EMBL" id="MBN2965450.1"/>
    </source>
</evidence>
<comment type="caution">
    <text evidence="7">The sequence shown here is derived from an EMBL/GenBank/DDBJ whole genome shotgun (WGS) entry which is preliminary data.</text>
</comment>
<name>A0ABS2WV09_9BACT</name>
<proteinExistence type="inferred from homology"/>
<evidence type="ECO:0000256" key="3">
    <source>
        <dbReference type="ARBA" id="ARBA00022448"/>
    </source>
</evidence>
<comment type="cofactor">
    <cofactor evidence="1">
        <name>Fe cation</name>
        <dbReference type="ChEBI" id="CHEBI:24875"/>
    </cofactor>
</comment>
<accession>A0ABS2WV09</accession>
<evidence type="ECO:0000256" key="5">
    <source>
        <dbReference type="ARBA" id="ARBA00023004"/>
    </source>
</evidence>
<dbReference type="RefSeq" id="WP_205460011.1">
    <property type="nucleotide sequence ID" value="NZ_JAFHKK010000038.1"/>
</dbReference>
<dbReference type="CDD" id="cd07709">
    <property type="entry name" value="flavodiiron_proteins_MBL-fold"/>
    <property type="match status" value="1"/>
</dbReference>